<dbReference type="InterPro" id="IPR056955">
    <property type="entry name" value="ORC-CDC6-like"/>
</dbReference>
<organism evidence="1 2">
    <name type="scientific">Massilia frigida</name>
    <dbReference type="NCBI Taxonomy" id="2609281"/>
    <lineage>
        <taxon>Bacteria</taxon>
        <taxon>Pseudomonadati</taxon>
        <taxon>Pseudomonadota</taxon>
        <taxon>Betaproteobacteria</taxon>
        <taxon>Burkholderiales</taxon>
        <taxon>Oxalobacteraceae</taxon>
        <taxon>Telluria group</taxon>
        <taxon>Massilia</taxon>
    </lineage>
</organism>
<keyword evidence="2" id="KW-1185">Reference proteome</keyword>
<dbReference type="SUPFAM" id="SSF52540">
    <property type="entry name" value="P-loop containing nucleoside triphosphate hydrolases"/>
    <property type="match status" value="1"/>
</dbReference>
<proteinExistence type="predicted"/>
<dbReference type="Pfam" id="PF24389">
    <property type="entry name" value="ORC-CDC6-like"/>
    <property type="match status" value="1"/>
</dbReference>
<dbReference type="RefSeq" id="WP_167093482.1">
    <property type="nucleotide sequence ID" value="NZ_WHJG01000057.1"/>
</dbReference>
<evidence type="ECO:0008006" key="3">
    <source>
        <dbReference type="Google" id="ProtNLM"/>
    </source>
</evidence>
<reference evidence="1 2" key="1">
    <citation type="submission" date="2019-10" db="EMBL/GenBank/DDBJ databases">
        <title>Taxonomy of Antarctic Massilia spp.: description of Massilia rubra sp. nov., Massilia aquatica sp. nov., Massilia mucilaginosa sp. nov., Massilia frigida sp. nov. isolated from streams, lakes and regoliths.</title>
        <authorList>
            <person name="Holochova P."/>
            <person name="Sedlacek I."/>
            <person name="Kralova S."/>
            <person name="Maslanova I."/>
            <person name="Busse H.-J."/>
            <person name="Stankova E."/>
            <person name="Vrbovska V."/>
            <person name="Kovarovic V."/>
            <person name="Bartak M."/>
            <person name="Svec P."/>
            <person name="Pantucek R."/>
        </authorList>
    </citation>
    <scope>NUCLEOTIDE SEQUENCE [LARGE SCALE GENOMIC DNA]</scope>
    <source>
        <strain evidence="1 2">CCM 8695</strain>
    </source>
</reference>
<gene>
    <name evidence="1" type="ORF">F2P44_30795</name>
</gene>
<comment type="caution">
    <text evidence="1">The sequence shown here is derived from an EMBL/GenBank/DDBJ whole genome shotgun (WGS) entry which is preliminary data.</text>
</comment>
<name>A0ABX0NGA0_9BURK</name>
<dbReference type="InterPro" id="IPR027417">
    <property type="entry name" value="P-loop_NTPase"/>
</dbReference>
<sequence>MDNPFKKRATEYFDDPTALLSLVSAEPIRAFFSGQHEQLFDRPVTVVGTPGSGKTTLAHLLELDTLVALVQLARNNDNKSLVAELAQFRILDNLVPTILAFRLPAGSTLRDIWQLPYSLSTRSALFRSFIQARAVLGWLRKLEKVQVPPSAIKVATREHLETVRGLIKANDASEMRAFARDVEEQIFRVVTALAPPSEAELASTGLSSTYQAFDAIEAFVIDGIPNVVGSEIRLKPLFILDDAHELHPEQFADVGQWFRNRELKIARWIVTRIDALGPDEFRAALAGSDRPLAGTTPGRDHMYVLMQRARKDRKAFRAVAKDIAHRYIEQMPALRRQVNTLESCLEARQPSLTAGDAEKLAQKVASIMAKSGITDQTKRQLEGLLPPQLGLDQRQAVLRILLHREMKRTPQTDMFAMFDEAPGEEEVVDLQNVSADEDSDTDTKKKAKAALIAGANIQLMHDFQRPYYFTFDMVADASSDNIEQFISLAGALVDVIETRLLRNQPLKLDAKVQHQTLVKRAEDTVNAWDFPHSEYVRKIVGYIAKRCVEKSLEPNAPLDDGANTFGVPQAEIDRLRKENGLFIQVIHYAQAYNAFSILEHYECKRKTWCLFELGGLPIIANGLTLGRGGFCEGHLSDLMDCISDDAKI</sequence>
<protein>
    <recommendedName>
        <fullName evidence="3">DNA helicase</fullName>
    </recommendedName>
</protein>
<evidence type="ECO:0000313" key="1">
    <source>
        <dbReference type="EMBL" id="NHZ83623.1"/>
    </source>
</evidence>
<dbReference type="Proteomes" id="UP000621455">
    <property type="component" value="Unassembled WGS sequence"/>
</dbReference>
<dbReference type="EMBL" id="WHJG01000057">
    <property type="protein sequence ID" value="NHZ83623.1"/>
    <property type="molecule type" value="Genomic_DNA"/>
</dbReference>
<accession>A0ABX0NGA0</accession>
<evidence type="ECO:0000313" key="2">
    <source>
        <dbReference type="Proteomes" id="UP000621455"/>
    </source>
</evidence>